<dbReference type="EMBL" id="PVBQ01000014">
    <property type="protein sequence ID" value="PRD46387.1"/>
    <property type="molecule type" value="Genomic_DNA"/>
</dbReference>
<dbReference type="Pfam" id="PF02518">
    <property type="entry name" value="HATPase_c"/>
    <property type="match status" value="1"/>
</dbReference>
<dbReference type="Gene3D" id="3.40.50.2300">
    <property type="match status" value="1"/>
</dbReference>
<evidence type="ECO:0000259" key="11">
    <source>
        <dbReference type="PROSITE" id="PS50113"/>
    </source>
</evidence>
<comment type="caution">
    <text evidence="12">The sequence shown here is derived from an EMBL/GenBank/DDBJ whole genome shotgun (WGS) entry which is preliminary data.</text>
</comment>
<evidence type="ECO:0000256" key="2">
    <source>
        <dbReference type="ARBA" id="ARBA00012438"/>
    </source>
</evidence>
<dbReference type="Gene3D" id="3.30.565.10">
    <property type="entry name" value="Histidine kinase-like ATPase, C-terminal domain"/>
    <property type="match status" value="1"/>
</dbReference>
<dbReference type="Gene3D" id="3.30.450.20">
    <property type="entry name" value="PAS domain"/>
    <property type="match status" value="1"/>
</dbReference>
<dbReference type="SMART" id="SM00388">
    <property type="entry name" value="HisKA"/>
    <property type="match status" value="1"/>
</dbReference>
<dbReference type="Proteomes" id="UP000239711">
    <property type="component" value="Unassembled WGS sequence"/>
</dbReference>
<dbReference type="PROSITE" id="PS50113">
    <property type="entry name" value="PAC"/>
    <property type="match status" value="1"/>
</dbReference>
<dbReference type="Pfam" id="PF00072">
    <property type="entry name" value="Response_reg"/>
    <property type="match status" value="1"/>
</dbReference>
<feature type="domain" description="Response regulatory" evidence="10">
    <location>
        <begin position="1"/>
        <end position="118"/>
    </location>
</feature>
<dbReference type="EC" id="2.7.13.3" evidence="2"/>
<evidence type="ECO:0000256" key="6">
    <source>
        <dbReference type="ARBA" id="ARBA00023012"/>
    </source>
</evidence>
<dbReference type="SUPFAM" id="SSF47384">
    <property type="entry name" value="Homodimeric domain of signal transducing histidine kinase"/>
    <property type="match status" value="1"/>
</dbReference>
<dbReference type="SUPFAM" id="SSF52172">
    <property type="entry name" value="CheY-like"/>
    <property type="match status" value="1"/>
</dbReference>
<dbReference type="FunFam" id="3.30.565.10:FF:000006">
    <property type="entry name" value="Sensor histidine kinase WalK"/>
    <property type="match status" value="1"/>
</dbReference>
<dbReference type="InterPro" id="IPR035965">
    <property type="entry name" value="PAS-like_dom_sf"/>
</dbReference>
<accession>A0A2S9J0T2</accession>
<feature type="domain" description="Histidine kinase" evidence="9">
    <location>
        <begin position="272"/>
        <end position="489"/>
    </location>
</feature>
<evidence type="ECO:0000256" key="8">
    <source>
        <dbReference type="PROSITE-ProRule" id="PRU00169"/>
    </source>
</evidence>
<dbReference type="CDD" id="cd00082">
    <property type="entry name" value="HisKA"/>
    <property type="match status" value="1"/>
</dbReference>
<dbReference type="InterPro" id="IPR011006">
    <property type="entry name" value="CheY-like_superfamily"/>
</dbReference>
<evidence type="ECO:0000256" key="5">
    <source>
        <dbReference type="ARBA" id="ARBA00022777"/>
    </source>
</evidence>
<dbReference type="Pfam" id="PF00512">
    <property type="entry name" value="HisKA"/>
    <property type="match status" value="1"/>
</dbReference>
<dbReference type="PANTHER" id="PTHR43547">
    <property type="entry name" value="TWO-COMPONENT HISTIDINE KINASE"/>
    <property type="match status" value="1"/>
</dbReference>
<proteinExistence type="predicted"/>
<dbReference type="FunFam" id="1.10.287.130:FF:000001">
    <property type="entry name" value="Two-component sensor histidine kinase"/>
    <property type="match status" value="1"/>
</dbReference>
<dbReference type="InterPro" id="IPR000014">
    <property type="entry name" value="PAS"/>
</dbReference>
<evidence type="ECO:0000313" key="13">
    <source>
        <dbReference type="Proteomes" id="UP000239711"/>
    </source>
</evidence>
<comment type="catalytic activity">
    <reaction evidence="1">
        <text>ATP + protein L-histidine = ADP + protein N-phospho-L-histidine.</text>
        <dbReference type="EC" id="2.7.13.3"/>
    </reaction>
</comment>
<feature type="domain" description="PAC" evidence="11">
    <location>
        <begin position="216"/>
        <end position="268"/>
    </location>
</feature>
<evidence type="ECO:0000256" key="3">
    <source>
        <dbReference type="ARBA" id="ARBA00022553"/>
    </source>
</evidence>
<dbReference type="PROSITE" id="PS50109">
    <property type="entry name" value="HIS_KIN"/>
    <property type="match status" value="1"/>
</dbReference>
<dbReference type="CDD" id="cd00075">
    <property type="entry name" value="HATPase"/>
    <property type="match status" value="1"/>
</dbReference>
<dbReference type="PRINTS" id="PR00344">
    <property type="entry name" value="BCTRLSENSOR"/>
</dbReference>
<dbReference type="InterPro" id="IPR000700">
    <property type="entry name" value="PAS-assoc_C"/>
</dbReference>
<keyword evidence="7" id="KW-0472">Membrane</keyword>
<keyword evidence="5 12" id="KW-0418">Kinase</keyword>
<protein>
    <recommendedName>
        <fullName evidence="2">histidine kinase</fullName>
        <ecNumber evidence="2">2.7.13.3</ecNumber>
    </recommendedName>
</protein>
<dbReference type="InterPro" id="IPR004358">
    <property type="entry name" value="Sig_transdc_His_kin-like_C"/>
</dbReference>
<dbReference type="InterPro" id="IPR003594">
    <property type="entry name" value="HATPase_dom"/>
</dbReference>
<evidence type="ECO:0000256" key="7">
    <source>
        <dbReference type="ARBA" id="ARBA00023136"/>
    </source>
</evidence>
<dbReference type="PANTHER" id="PTHR43547:SF2">
    <property type="entry name" value="HYBRID SIGNAL TRANSDUCTION HISTIDINE KINASE C"/>
    <property type="match status" value="1"/>
</dbReference>
<name>A0A2S9J0T2_9SPHI</name>
<dbReference type="InterPro" id="IPR001789">
    <property type="entry name" value="Sig_transdc_resp-reg_receiver"/>
</dbReference>
<evidence type="ECO:0000259" key="10">
    <source>
        <dbReference type="PROSITE" id="PS50110"/>
    </source>
</evidence>
<dbReference type="InterPro" id="IPR036097">
    <property type="entry name" value="HisK_dim/P_sf"/>
</dbReference>
<dbReference type="SMART" id="SM00387">
    <property type="entry name" value="HATPase_c"/>
    <property type="match status" value="1"/>
</dbReference>
<keyword evidence="13" id="KW-1185">Reference proteome</keyword>
<dbReference type="InterPro" id="IPR005467">
    <property type="entry name" value="His_kinase_dom"/>
</dbReference>
<dbReference type="CDD" id="cd00130">
    <property type="entry name" value="PAS"/>
    <property type="match status" value="1"/>
</dbReference>
<evidence type="ECO:0000259" key="9">
    <source>
        <dbReference type="PROSITE" id="PS50109"/>
    </source>
</evidence>
<dbReference type="AlphaFoldDB" id="A0A2S9J0T2"/>
<gene>
    <name evidence="12" type="ORF">C5745_15540</name>
</gene>
<dbReference type="SUPFAM" id="SSF55874">
    <property type="entry name" value="ATPase domain of HSP90 chaperone/DNA topoisomerase II/histidine kinase"/>
    <property type="match status" value="1"/>
</dbReference>
<keyword evidence="6" id="KW-0902">Two-component regulatory system</keyword>
<reference evidence="12 13" key="1">
    <citation type="submission" date="2018-02" db="EMBL/GenBank/DDBJ databases">
        <title>The draft genome of Sphingobacterium sp. 5JN-11.</title>
        <authorList>
            <person name="Liu L."/>
            <person name="Li L."/>
            <person name="Liang L."/>
            <person name="Zhang X."/>
            <person name="Wang T."/>
        </authorList>
    </citation>
    <scope>NUCLEOTIDE SEQUENCE [LARGE SCALE GENOMIC DNA]</scope>
    <source>
        <strain evidence="12 13">5JN-11</strain>
    </source>
</reference>
<evidence type="ECO:0000256" key="4">
    <source>
        <dbReference type="ARBA" id="ARBA00022679"/>
    </source>
</evidence>
<feature type="modified residue" description="4-aspartylphosphate" evidence="8">
    <location>
        <position position="50"/>
    </location>
</feature>
<dbReference type="InterPro" id="IPR036890">
    <property type="entry name" value="HATPase_C_sf"/>
</dbReference>
<keyword evidence="4" id="KW-0808">Transferase</keyword>
<dbReference type="PROSITE" id="PS50110">
    <property type="entry name" value="RESPONSE_REGULATORY"/>
    <property type="match status" value="1"/>
</dbReference>
<dbReference type="SUPFAM" id="SSF55785">
    <property type="entry name" value="PYP-like sensor domain (PAS domain)"/>
    <property type="match status" value="1"/>
</dbReference>
<dbReference type="SMART" id="SM00448">
    <property type="entry name" value="REC"/>
    <property type="match status" value="1"/>
</dbReference>
<keyword evidence="3 8" id="KW-0597">Phosphoprotein</keyword>
<dbReference type="InterPro" id="IPR003661">
    <property type="entry name" value="HisK_dim/P_dom"/>
</dbReference>
<dbReference type="RefSeq" id="WP_105717930.1">
    <property type="nucleotide sequence ID" value="NZ_PVBQ01000014.1"/>
</dbReference>
<evidence type="ECO:0000313" key="12">
    <source>
        <dbReference type="EMBL" id="PRD46387.1"/>
    </source>
</evidence>
<dbReference type="OrthoDB" id="9781208at2"/>
<sequence length="489" mass="56036">MILIVDDQIENIYSLDKLLRSKGFEVDSALSGEDALKKVLKNDYALVILDVQMPGIDGFEVAETLSGYSKTKEVPIIFLSAVNTDKKFIARGYASGGIDYITKPVDPDILMLKVKTFYRLYEQTLALNETQKILESEIETRKKAQQELRDKVEHLHTTLESLPQIAFTADGQGRITFVNKRWYKFSRCPETFPEVHPDDTCIKQVWKHCIERSQPLELEVRIKGLKSGLFCYHLLRIIPVKDRTGVRSWVGTFTDIHEQKEEERKKDEFLSIASHELKTPLTSIKAYIQLLERMPDVQKESKFATYISRAQNQINKLDSLIADLLDISKIENGKLKVNKKLFNMEKLIESAIETIYYTHSHVQVKIERKGEIITQEVNGDAFRIEQVLINFLTNAIKYSPDSDSVVVHTAADRDQLYIAVQDFGIGIPDHKKNNIFTKFYRVEESSVKFQGLGIGLYICAEIIRQHNGTYGIESSSNQGTTFYFTIPFN</sequence>
<organism evidence="12 13">
    <name type="scientific">Sphingobacterium haloxyli</name>
    <dbReference type="NCBI Taxonomy" id="2100533"/>
    <lineage>
        <taxon>Bacteria</taxon>
        <taxon>Pseudomonadati</taxon>
        <taxon>Bacteroidota</taxon>
        <taxon>Sphingobacteriia</taxon>
        <taxon>Sphingobacteriales</taxon>
        <taxon>Sphingobacteriaceae</taxon>
        <taxon>Sphingobacterium</taxon>
    </lineage>
</organism>
<dbReference type="Gene3D" id="1.10.287.130">
    <property type="match status" value="1"/>
</dbReference>
<dbReference type="GO" id="GO:0000155">
    <property type="term" value="F:phosphorelay sensor kinase activity"/>
    <property type="evidence" value="ECO:0007669"/>
    <property type="project" value="InterPro"/>
</dbReference>
<evidence type="ECO:0000256" key="1">
    <source>
        <dbReference type="ARBA" id="ARBA00000085"/>
    </source>
</evidence>